<dbReference type="STRING" id="857340.A0A086SX06"/>
<gene>
    <name evidence="2" type="ORF">ACRE_076430</name>
</gene>
<dbReference type="EMBL" id="JPKY01000120">
    <property type="protein sequence ID" value="KFH41638.1"/>
    <property type="molecule type" value="Genomic_DNA"/>
</dbReference>
<dbReference type="AlphaFoldDB" id="A0A086SX06"/>
<dbReference type="NCBIfam" id="TIGR02118">
    <property type="entry name" value="EthD family reductase"/>
    <property type="match status" value="1"/>
</dbReference>
<accession>A0A086SX06</accession>
<dbReference type="PANTHER" id="PTHR40260:SF2">
    <property type="entry name" value="BLR8190 PROTEIN"/>
    <property type="match status" value="1"/>
</dbReference>
<dbReference type="GO" id="GO:0016491">
    <property type="term" value="F:oxidoreductase activity"/>
    <property type="evidence" value="ECO:0007669"/>
    <property type="project" value="InterPro"/>
</dbReference>
<evidence type="ECO:0008006" key="4">
    <source>
        <dbReference type="Google" id="ProtNLM"/>
    </source>
</evidence>
<dbReference type="Gene3D" id="3.30.70.100">
    <property type="match status" value="1"/>
</dbReference>
<sequence>MSYVVTVLYPHREGATFDHKYYLDKHMPLVDRHWKPAGLQKWEIVDFDFSADGKAPQFSVAAVLTWKDEESSKAALAGPGGAEIVGDIVKFSSEQPIIIAGRLAATG</sequence>
<proteinExistence type="inferred from homology"/>
<comment type="caution">
    <text evidence="2">The sequence shown here is derived from an EMBL/GenBank/DDBJ whole genome shotgun (WGS) entry which is preliminary data.</text>
</comment>
<dbReference type="Proteomes" id="UP000029964">
    <property type="component" value="Unassembled WGS sequence"/>
</dbReference>
<evidence type="ECO:0000256" key="1">
    <source>
        <dbReference type="ARBA" id="ARBA00005986"/>
    </source>
</evidence>
<reference evidence="3" key="1">
    <citation type="journal article" date="2014" name="Genome Announc.">
        <title>Genome sequence and annotation of Acremonium chrysogenum, producer of the beta-lactam antibiotic cephalosporin C.</title>
        <authorList>
            <person name="Terfehr D."/>
            <person name="Dahlmann T.A."/>
            <person name="Specht T."/>
            <person name="Zadra I."/>
            <person name="Kuernsteiner H."/>
            <person name="Kueck U."/>
        </authorList>
    </citation>
    <scope>NUCLEOTIDE SEQUENCE [LARGE SCALE GENOMIC DNA]</scope>
    <source>
        <strain evidence="3">ATCC 11550 / CBS 779.69 / DSM 880 / IAM 14645 / JCM 23072 / IMI 49137</strain>
    </source>
</reference>
<dbReference type="SUPFAM" id="SSF54909">
    <property type="entry name" value="Dimeric alpha+beta barrel"/>
    <property type="match status" value="1"/>
</dbReference>
<protein>
    <recommendedName>
        <fullName evidence="4">EthD domain-containing protein</fullName>
    </recommendedName>
</protein>
<evidence type="ECO:0000313" key="3">
    <source>
        <dbReference type="Proteomes" id="UP000029964"/>
    </source>
</evidence>
<keyword evidence="3" id="KW-1185">Reference proteome</keyword>
<name>A0A086SX06_HAPC1</name>
<evidence type="ECO:0000313" key="2">
    <source>
        <dbReference type="EMBL" id="KFH41638.1"/>
    </source>
</evidence>
<dbReference type="OrthoDB" id="4892971at2759"/>
<dbReference type="PANTHER" id="PTHR40260">
    <property type="entry name" value="BLR8190 PROTEIN"/>
    <property type="match status" value="1"/>
</dbReference>
<dbReference type="HOGENOM" id="CLU_115019_1_2_1"/>
<organism evidence="2 3">
    <name type="scientific">Hapsidospora chrysogenum (strain ATCC 11550 / CBS 779.69 / DSM 880 / IAM 14645 / JCM 23072 / IMI 49137)</name>
    <name type="common">Acremonium chrysogenum</name>
    <dbReference type="NCBI Taxonomy" id="857340"/>
    <lineage>
        <taxon>Eukaryota</taxon>
        <taxon>Fungi</taxon>
        <taxon>Dikarya</taxon>
        <taxon>Ascomycota</taxon>
        <taxon>Pezizomycotina</taxon>
        <taxon>Sordariomycetes</taxon>
        <taxon>Hypocreomycetidae</taxon>
        <taxon>Hypocreales</taxon>
        <taxon>Bionectriaceae</taxon>
        <taxon>Hapsidospora</taxon>
    </lineage>
</organism>
<dbReference type="InterPro" id="IPR011008">
    <property type="entry name" value="Dimeric_a/b-barrel"/>
</dbReference>
<comment type="similarity">
    <text evidence="1">Belongs to the tpcK family.</text>
</comment>
<dbReference type="InterPro" id="IPR009799">
    <property type="entry name" value="EthD_dom"/>
</dbReference>